<dbReference type="EC" id="2.3.1.266" evidence="5"/>
<evidence type="ECO:0000256" key="2">
    <source>
        <dbReference type="ARBA" id="ARBA00022490"/>
    </source>
</evidence>
<dbReference type="Proteomes" id="UP000321400">
    <property type="component" value="Unassembled WGS sequence"/>
</dbReference>
<comment type="similarity">
    <text evidence="1 5">Belongs to the acetyltransferase family. RimI subfamily.</text>
</comment>
<comment type="subcellular location">
    <subcellularLocation>
        <location evidence="5">Cytoplasm</location>
    </subcellularLocation>
</comment>
<evidence type="ECO:0000259" key="6">
    <source>
        <dbReference type="PROSITE" id="PS51186"/>
    </source>
</evidence>
<evidence type="ECO:0000313" key="7">
    <source>
        <dbReference type="EMBL" id="GEN57753.1"/>
    </source>
</evidence>
<dbReference type="CDD" id="cd04301">
    <property type="entry name" value="NAT_SF"/>
    <property type="match status" value="1"/>
</dbReference>
<keyword evidence="2 5" id="KW-0963">Cytoplasm</keyword>
<feature type="domain" description="N-acetyltransferase" evidence="6">
    <location>
        <begin position="3"/>
        <end position="147"/>
    </location>
</feature>
<evidence type="ECO:0000313" key="8">
    <source>
        <dbReference type="Proteomes" id="UP000321400"/>
    </source>
</evidence>
<dbReference type="NCBIfam" id="TIGR01575">
    <property type="entry name" value="rimI"/>
    <property type="match status" value="1"/>
</dbReference>
<name>A0A511X489_9BACI</name>
<dbReference type="PROSITE" id="PS51186">
    <property type="entry name" value="GNAT"/>
    <property type="match status" value="1"/>
</dbReference>
<dbReference type="PANTHER" id="PTHR43420">
    <property type="entry name" value="ACETYLTRANSFERASE"/>
    <property type="match status" value="1"/>
</dbReference>
<dbReference type="AlphaFoldDB" id="A0A511X489"/>
<accession>A0A511X489</accession>
<keyword evidence="3 7" id="KW-0808">Transferase</keyword>
<reference evidence="7 8" key="1">
    <citation type="submission" date="2019-07" db="EMBL/GenBank/DDBJ databases">
        <title>Whole genome shotgun sequence of Halolactibacillus alkaliphilus NBRC 103919.</title>
        <authorList>
            <person name="Hosoyama A."/>
            <person name="Uohara A."/>
            <person name="Ohji S."/>
            <person name="Ichikawa N."/>
        </authorList>
    </citation>
    <scope>NUCLEOTIDE SEQUENCE [LARGE SCALE GENOMIC DNA]</scope>
    <source>
        <strain evidence="7 8">NBRC 103919</strain>
    </source>
</reference>
<dbReference type="InterPro" id="IPR050680">
    <property type="entry name" value="YpeA/RimI_acetyltransf"/>
</dbReference>
<dbReference type="EMBL" id="BJYE01000039">
    <property type="protein sequence ID" value="GEN57753.1"/>
    <property type="molecule type" value="Genomic_DNA"/>
</dbReference>
<protein>
    <recommendedName>
        <fullName evidence="5">[Ribosomal protein bS18]-alanine N-acetyltransferase</fullName>
        <ecNumber evidence="5">2.3.1.266</ecNumber>
    </recommendedName>
</protein>
<dbReference type="RefSeq" id="WP_089803414.1">
    <property type="nucleotide sequence ID" value="NZ_BJYE01000039.1"/>
</dbReference>
<dbReference type="PANTHER" id="PTHR43420:SF44">
    <property type="entry name" value="ACETYLTRANSFERASE YPEA"/>
    <property type="match status" value="1"/>
</dbReference>
<evidence type="ECO:0000256" key="3">
    <source>
        <dbReference type="ARBA" id="ARBA00022679"/>
    </source>
</evidence>
<dbReference type="Gene3D" id="3.40.630.30">
    <property type="match status" value="1"/>
</dbReference>
<sequence>MSVNIRPMVIEDLDRVEVIEEASFATPWSKEVYKKEISDNKFAHYYVIESNKEILGFIGAWMIFDEVQVTNFAVLPSKRKMGYGKMLFQYLINKALLQGGRIMSLEVRETNTPAQTLYESFGLKKAGIRKRYYTDNNEDAIVMWVEL</sequence>
<dbReference type="InterPro" id="IPR006464">
    <property type="entry name" value="AcTrfase_RimI/Ard1"/>
</dbReference>
<dbReference type="GO" id="GO:0005737">
    <property type="term" value="C:cytoplasm"/>
    <property type="evidence" value="ECO:0007669"/>
    <property type="project" value="UniProtKB-SubCell"/>
</dbReference>
<gene>
    <name evidence="7" type="primary">rimI</name>
    <name evidence="7" type="ORF">HAL01_22170</name>
</gene>
<dbReference type="InterPro" id="IPR000182">
    <property type="entry name" value="GNAT_dom"/>
</dbReference>
<comment type="function">
    <text evidence="5">Acetylates the N-terminal alanine of ribosomal protein bS18.</text>
</comment>
<organism evidence="7 8">
    <name type="scientific">Halolactibacillus alkaliphilus</name>
    <dbReference type="NCBI Taxonomy" id="442899"/>
    <lineage>
        <taxon>Bacteria</taxon>
        <taxon>Bacillati</taxon>
        <taxon>Bacillota</taxon>
        <taxon>Bacilli</taxon>
        <taxon>Bacillales</taxon>
        <taxon>Bacillaceae</taxon>
        <taxon>Halolactibacillus</taxon>
    </lineage>
</organism>
<dbReference type="GO" id="GO:0008999">
    <property type="term" value="F:protein-N-terminal-alanine acetyltransferase activity"/>
    <property type="evidence" value="ECO:0007669"/>
    <property type="project" value="UniProtKB-EC"/>
</dbReference>
<dbReference type="Pfam" id="PF00583">
    <property type="entry name" value="Acetyltransf_1"/>
    <property type="match status" value="1"/>
</dbReference>
<evidence type="ECO:0000256" key="5">
    <source>
        <dbReference type="RuleBase" id="RU363094"/>
    </source>
</evidence>
<evidence type="ECO:0000256" key="1">
    <source>
        <dbReference type="ARBA" id="ARBA00005395"/>
    </source>
</evidence>
<dbReference type="InterPro" id="IPR016181">
    <property type="entry name" value="Acyl_CoA_acyltransferase"/>
</dbReference>
<comment type="caution">
    <text evidence="7">The sequence shown here is derived from an EMBL/GenBank/DDBJ whole genome shotgun (WGS) entry which is preliminary data.</text>
</comment>
<dbReference type="OrthoDB" id="9794566at2"/>
<proteinExistence type="inferred from homology"/>
<dbReference type="STRING" id="442899.SAMN05720591_1368"/>
<keyword evidence="8" id="KW-1185">Reference proteome</keyword>
<dbReference type="SUPFAM" id="SSF55729">
    <property type="entry name" value="Acyl-CoA N-acyltransferases (Nat)"/>
    <property type="match status" value="1"/>
</dbReference>
<comment type="catalytic activity">
    <reaction evidence="5">
        <text>N-terminal L-alanyl-[ribosomal protein bS18] + acetyl-CoA = N-terminal N(alpha)-acetyl-L-alanyl-[ribosomal protein bS18] + CoA + H(+)</text>
        <dbReference type="Rhea" id="RHEA:43756"/>
        <dbReference type="Rhea" id="RHEA-COMP:10676"/>
        <dbReference type="Rhea" id="RHEA-COMP:10677"/>
        <dbReference type="ChEBI" id="CHEBI:15378"/>
        <dbReference type="ChEBI" id="CHEBI:57287"/>
        <dbReference type="ChEBI" id="CHEBI:57288"/>
        <dbReference type="ChEBI" id="CHEBI:64718"/>
        <dbReference type="ChEBI" id="CHEBI:83683"/>
        <dbReference type="EC" id="2.3.1.266"/>
    </reaction>
</comment>
<evidence type="ECO:0000256" key="4">
    <source>
        <dbReference type="ARBA" id="ARBA00023315"/>
    </source>
</evidence>
<keyword evidence="4" id="KW-0012">Acyltransferase</keyword>